<dbReference type="InterPro" id="IPR055081">
    <property type="entry name" value="NLP1-9_GAF"/>
</dbReference>
<evidence type="ECO:0000259" key="6">
    <source>
        <dbReference type="PROSITE" id="PS51519"/>
    </source>
</evidence>
<dbReference type="CDD" id="cd06407">
    <property type="entry name" value="PB1_NLP"/>
    <property type="match status" value="1"/>
</dbReference>
<name>A0A843XMW2_COLES</name>
<feature type="region of interest" description="Disordered" evidence="5">
    <location>
        <begin position="106"/>
        <end position="132"/>
    </location>
</feature>
<dbReference type="OrthoDB" id="6270329at2759"/>
<dbReference type="InterPro" id="IPR000270">
    <property type="entry name" value="PB1_dom"/>
</dbReference>
<dbReference type="Gene3D" id="3.10.20.90">
    <property type="entry name" value="Phosphatidylinositol 3-kinase Catalytic Subunit, Chain A, domain 1"/>
    <property type="match status" value="1"/>
</dbReference>
<sequence>MRESPGKSLVPDMLEKFVRGLEPLEYGSEGTMEDTALPPDSMLETVLEDSVDMDLMDELLLEEVWMGTAEGSDLLRQGTSTSPAPFESSYLFSPLSEIENRFSNPSLEGYANNGGAQNLSSYRDSPQVDEETENNIGTHLNLCARDFVQYPGQTGEPGHKDGPSNWSIEAREQLGSTSLKDRLARTLNYIKESYGDRDVLVQIWVPMNNGDRQVLTTYGQPFSLSLNCQRLMNYRNVSMAYQFSAEENSKETLGLPGRVFLGKVPEWSPDVRYFTNYEYARVNYAQRYDVRGTLGIPIFQHGNCVCLGVMEVLMTTEKINYHSDLEQICNALQAVNLNSSDALSVPRVKMKIDSYLAALPEISSVMRAVCQAHGLPLAQTWIPCIQQGKNGCRHSDENYKDCVSTLDALCYVHDPFLSGFHEACSEHHLLRGQGVVGKAFMTNQPCFSSDIAAFSKTDYPLSHHARIFGLRAAVAIRLRSVHTGKADFVLEFFLPMNCLKSEEQKAMLNSLSVTVQQVCQSLRVVTTKELEDEKVLQVSSQLPSNGLYRKHLGVDNGSQGGSKTLMAPRVDIPGSESSYITNNMEVSEENAILFAYPSLEFDKQESQGFSVTKWGGSVAETTLSSEGKTPCYQESAKHVNESGATFNGHPCFSKKDKITERKRSKTEKTFSLQLLRQYFAGSLKDAAKSLGVCPTTLKRICRQHGITRWPSRKIKKVGHSLKKLQVVIDSVQGVDRTFQLSSLYANFPNSCGSDENNQKAIGKSMIYTEKQDRDPETSNVQHDTSVSNSASSSCSQASNSSHSSEAQECQRAAKIPIKEELSYGIPKRVSSELNVHLLSQEPPGTLARSQSLKSLDEKSGPGGLSSPCQNRHIGGQLRVKAMYEEEKVRFSLQPTWGIQELKQEITKRFHIGNLNSVDLKYLDDDAEWVLLTCDADLQECTDIYRTSSVHTIKILVHHSAQQSDISFGSGTITSGADAGLESRAEAGWQADSWRGGRRSRRQVVRVQARVATGRGRATTDVAVGREVGRGRVLAWPDGDCGEQGGSTSMRRKPEGRRPLDLGSVEGTETCSDTKIDAGQSRG</sequence>
<protein>
    <submittedName>
        <fullName evidence="8">Uncharacterized protein</fullName>
    </submittedName>
</protein>
<gene>
    <name evidence="8" type="ORF">Taro_054192</name>
</gene>
<evidence type="ECO:0000256" key="2">
    <source>
        <dbReference type="ARBA" id="ARBA00023125"/>
    </source>
</evidence>
<dbReference type="InterPro" id="IPR003035">
    <property type="entry name" value="RWP-RK_dom"/>
</dbReference>
<feature type="compositionally biased region" description="Low complexity" evidence="5">
    <location>
        <begin position="785"/>
        <end position="804"/>
    </location>
</feature>
<keyword evidence="3" id="KW-0804">Transcription</keyword>
<comment type="caution">
    <text evidence="8">The sequence shown here is derived from an EMBL/GenBank/DDBJ whole genome shotgun (WGS) entry which is preliminary data.</text>
</comment>
<dbReference type="InterPro" id="IPR045012">
    <property type="entry name" value="NLP"/>
</dbReference>
<dbReference type="SUPFAM" id="SSF54277">
    <property type="entry name" value="CAD &amp; PB1 domains"/>
    <property type="match status" value="1"/>
</dbReference>
<keyword evidence="2" id="KW-0238">DNA-binding</keyword>
<dbReference type="GO" id="GO:0003677">
    <property type="term" value="F:DNA binding"/>
    <property type="evidence" value="ECO:0007669"/>
    <property type="project" value="UniProtKB-KW"/>
</dbReference>
<evidence type="ECO:0000256" key="3">
    <source>
        <dbReference type="ARBA" id="ARBA00023163"/>
    </source>
</evidence>
<accession>A0A843XMW2</accession>
<keyword evidence="4" id="KW-0539">Nucleus</keyword>
<dbReference type="PANTHER" id="PTHR32002">
    <property type="entry name" value="PROTEIN NLP8"/>
    <property type="match status" value="1"/>
</dbReference>
<evidence type="ECO:0000256" key="4">
    <source>
        <dbReference type="ARBA" id="ARBA00023242"/>
    </source>
</evidence>
<dbReference type="Pfam" id="PF02042">
    <property type="entry name" value="RWP-RK"/>
    <property type="match status" value="1"/>
</dbReference>
<proteinExistence type="predicted"/>
<evidence type="ECO:0000259" key="7">
    <source>
        <dbReference type="PROSITE" id="PS51745"/>
    </source>
</evidence>
<feature type="region of interest" description="Disordered" evidence="5">
    <location>
        <begin position="770"/>
        <end position="810"/>
    </location>
</feature>
<dbReference type="EMBL" id="NMUH01010671">
    <property type="protein sequence ID" value="MQM21158.1"/>
    <property type="molecule type" value="Genomic_DNA"/>
</dbReference>
<dbReference type="Pfam" id="PF22922">
    <property type="entry name" value="GAF_NLP"/>
    <property type="match status" value="1"/>
</dbReference>
<feature type="compositionally biased region" description="Polar residues" evidence="5">
    <location>
        <begin position="114"/>
        <end position="124"/>
    </location>
</feature>
<reference evidence="8" key="1">
    <citation type="submission" date="2017-07" db="EMBL/GenBank/DDBJ databases">
        <title>Taro Niue Genome Assembly and Annotation.</title>
        <authorList>
            <person name="Atibalentja N."/>
            <person name="Keating K."/>
            <person name="Fields C.J."/>
        </authorList>
    </citation>
    <scope>NUCLEOTIDE SEQUENCE</scope>
    <source>
        <strain evidence="8">Niue_2</strain>
        <tissue evidence="8">Leaf</tissue>
    </source>
</reference>
<evidence type="ECO:0000313" key="8">
    <source>
        <dbReference type="EMBL" id="MQM21158.1"/>
    </source>
</evidence>
<organism evidence="8 9">
    <name type="scientific">Colocasia esculenta</name>
    <name type="common">Wild taro</name>
    <name type="synonym">Arum esculentum</name>
    <dbReference type="NCBI Taxonomy" id="4460"/>
    <lineage>
        <taxon>Eukaryota</taxon>
        <taxon>Viridiplantae</taxon>
        <taxon>Streptophyta</taxon>
        <taxon>Embryophyta</taxon>
        <taxon>Tracheophyta</taxon>
        <taxon>Spermatophyta</taxon>
        <taxon>Magnoliopsida</taxon>
        <taxon>Liliopsida</taxon>
        <taxon>Araceae</taxon>
        <taxon>Aroideae</taxon>
        <taxon>Colocasieae</taxon>
        <taxon>Colocasia</taxon>
    </lineage>
</organism>
<dbReference type="PROSITE" id="PS51519">
    <property type="entry name" value="RWP_RK"/>
    <property type="match status" value="1"/>
</dbReference>
<dbReference type="Pfam" id="PF00564">
    <property type="entry name" value="PB1"/>
    <property type="match status" value="1"/>
</dbReference>
<feature type="domain" description="RWP-RK" evidence="6">
    <location>
        <begin position="654"/>
        <end position="737"/>
    </location>
</feature>
<feature type="region of interest" description="Disordered" evidence="5">
    <location>
        <begin position="1034"/>
        <end position="1082"/>
    </location>
</feature>
<evidence type="ECO:0000256" key="5">
    <source>
        <dbReference type="SAM" id="MobiDB-lite"/>
    </source>
</evidence>
<dbReference type="SMART" id="SM00666">
    <property type="entry name" value="PB1"/>
    <property type="match status" value="1"/>
</dbReference>
<feature type="domain" description="PB1" evidence="7">
    <location>
        <begin position="876"/>
        <end position="959"/>
    </location>
</feature>
<dbReference type="Proteomes" id="UP000652761">
    <property type="component" value="Unassembled WGS sequence"/>
</dbReference>
<evidence type="ECO:0000256" key="1">
    <source>
        <dbReference type="ARBA" id="ARBA00023015"/>
    </source>
</evidence>
<dbReference type="GO" id="GO:0003700">
    <property type="term" value="F:DNA-binding transcription factor activity"/>
    <property type="evidence" value="ECO:0007669"/>
    <property type="project" value="InterPro"/>
</dbReference>
<keyword evidence="9" id="KW-1185">Reference proteome</keyword>
<evidence type="ECO:0000313" key="9">
    <source>
        <dbReference type="Proteomes" id="UP000652761"/>
    </source>
</evidence>
<dbReference type="InterPro" id="IPR053793">
    <property type="entry name" value="PB1-like"/>
</dbReference>
<dbReference type="AlphaFoldDB" id="A0A843XMW2"/>
<dbReference type="PROSITE" id="PS51745">
    <property type="entry name" value="PB1"/>
    <property type="match status" value="1"/>
</dbReference>
<dbReference type="PANTHER" id="PTHR32002:SF44">
    <property type="entry name" value="PROTEIN NLP4"/>
    <property type="match status" value="1"/>
</dbReference>
<dbReference type="InterPro" id="IPR034891">
    <property type="entry name" value="PB1_NLP"/>
</dbReference>
<feature type="region of interest" description="Disordered" evidence="5">
    <location>
        <begin position="841"/>
        <end position="871"/>
    </location>
</feature>
<keyword evidence="1" id="KW-0805">Transcription regulation</keyword>